<keyword evidence="3" id="KW-1185">Reference proteome</keyword>
<evidence type="ECO:0000256" key="1">
    <source>
        <dbReference type="SAM" id="MobiDB-lite"/>
    </source>
</evidence>
<evidence type="ECO:0000313" key="2">
    <source>
        <dbReference type="EMBL" id="BCI90251.1"/>
    </source>
</evidence>
<accession>A0A7G1IGZ4</accession>
<dbReference type="Proteomes" id="UP000516380">
    <property type="component" value="Chromosome"/>
</dbReference>
<protein>
    <submittedName>
        <fullName evidence="2">Uncharacterized protein</fullName>
    </submittedName>
</protein>
<feature type="region of interest" description="Disordered" evidence="1">
    <location>
        <begin position="211"/>
        <end position="239"/>
    </location>
</feature>
<dbReference type="InterPro" id="IPR027417">
    <property type="entry name" value="P-loop_NTPase"/>
</dbReference>
<name>A0A7G1IGZ4_MYCKA</name>
<dbReference type="Gene3D" id="2.30.30.940">
    <property type="match status" value="1"/>
</dbReference>
<dbReference type="SUPFAM" id="SSF52540">
    <property type="entry name" value="P-loop containing nucleoside triphosphate hydrolases"/>
    <property type="match status" value="1"/>
</dbReference>
<dbReference type="EMBL" id="AP023343">
    <property type="protein sequence ID" value="BCI90251.1"/>
    <property type="molecule type" value="Genomic_DNA"/>
</dbReference>
<reference evidence="2 3" key="1">
    <citation type="submission" date="2020-07" db="EMBL/GenBank/DDBJ databases">
        <title>Mycobacterium kansasii (former subtype) with zoonotic potential isolated from diseased indoor pet cat, Japan.</title>
        <authorList>
            <person name="Fukano H."/>
            <person name="Terazono T."/>
            <person name="Hoshino Y."/>
        </authorList>
    </citation>
    <scope>NUCLEOTIDE SEQUENCE [LARGE SCALE GENOMIC DNA]</scope>
    <source>
        <strain evidence="2 3">Kuro-I</strain>
    </source>
</reference>
<gene>
    <name evidence="2" type="ORF">NIIDMKKI_54570</name>
</gene>
<proteinExistence type="predicted"/>
<dbReference type="Pfam" id="PF13604">
    <property type="entry name" value="AAA_30"/>
    <property type="match status" value="1"/>
</dbReference>
<evidence type="ECO:0000313" key="3">
    <source>
        <dbReference type="Proteomes" id="UP000516380"/>
    </source>
</evidence>
<sequence>MASTADLDTVITHALARGASVRLIGDDQQLASISAGGVLRDLAGRHNAVTLSTVVRFTHAQTGQAEAAASLAIRAGDPAGIGFYIDHGRVHVGADQHAADMAYHAWAADRAAGRDSILLAPTNELVAQLNERARLDRLTATSAAASPPSASATVTLADGLTASAGDTIATRKNARWIPTTSRGGWVKNGHRWTIRAVHNDGSLTVVRCAAPPPRYGYPPTTSPPTPPSDTPAPSTPLKA</sequence>
<dbReference type="AlphaFoldDB" id="A0A7G1IGZ4"/>
<dbReference type="Gene3D" id="3.40.50.300">
    <property type="entry name" value="P-loop containing nucleotide triphosphate hydrolases"/>
    <property type="match status" value="2"/>
</dbReference>
<organism evidence="2 3">
    <name type="scientific">Mycobacterium kansasii</name>
    <dbReference type="NCBI Taxonomy" id="1768"/>
    <lineage>
        <taxon>Bacteria</taxon>
        <taxon>Bacillati</taxon>
        <taxon>Actinomycetota</taxon>
        <taxon>Actinomycetes</taxon>
        <taxon>Mycobacteriales</taxon>
        <taxon>Mycobacteriaceae</taxon>
        <taxon>Mycobacterium</taxon>
    </lineage>
</organism>